<evidence type="ECO:0000256" key="12">
    <source>
        <dbReference type="ARBA" id="ARBA00023136"/>
    </source>
</evidence>
<dbReference type="Pfam" id="PF13426">
    <property type="entry name" value="PAS_9"/>
    <property type="match status" value="1"/>
</dbReference>
<evidence type="ECO:0000256" key="2">
    <source>
        <dbReference type="ARBA" id="ARBA00004141"/>
    </source>
</evidence>
<evidence type="ECO:0000256" key="11">
    <source>
        <dbReference type="ARBA" id="ARBA00023012"/>
    </source>
</evidence>
<dbReference type="NCBIfam" id="TIGR00229">
    <property type="entry name" value="sensory_box"/>
    <property type="match status" value="1"/>
</dbReference>
<keyword evidence="7" id="KW-0547">Nucleotide-binding</keyword>
<organism evidence="16 17">
    <name type="scientific">Candidatus Dojkabacteria bacterium</name>
    <dbReference type="NCBI Taxonomy" id="2099670"/>
    <lineage>
        <taxon>Bacteria</taxon>
        <taxon>Candidatus Dojkabacteria</taxon>
    </lineage>
</organism>
<dbReference type="GO" id="GO:0016020">
    <property type="term" value="C:membrane"/>
    <property type="evidence" value="ECO:0007669"/>
    <property type="project" value="UniProtKB-SubCell"/>
</dbReference>
<dbReference type="InterPro" id="IPR000700">
    <property type="entry name" value="PAS-assoc_C"/>
</dbReference>
<evidence type="ECO:0000256" key="3">
    <source>
        <dbReference type="ARBA" id="ARBA00012438"/>
    </source>
</evidence>
<dbReference type="PROSITE" id="PS50112">
    <property type="entry name" value="PAS"/>
    <property type="match status" value="1"/>
</dbReference>
<dbReference type="GO" id="GO:0000156">
    <property type="term" value="F:phosphorelay response regulator activity"/>
    <property type="evidence" value="ECO:0007669"/>
    <property type="project" value="TreeGrafter"/>
</dbReference>
<reference evidence="16" key="2">
    <citation type="journal article" date="2021" name="Microbiome">
        <title>Successional dynamics and alternative stable states in a saline activated sludge microbial community over 9 years.</title>
        <authorList>
            <person name="Wang Y."/>
            <person name="Ye J."/>
            <person name="Ju F."/>
            <person name="Liu L."/>
            <person name="Boyd J.A."/>
            <person name="Deng Y."/>
            <person name="Parks D.H."/>
            <person name="Jiang X."/>
            <person name="Yin X."/>
            <person name="Woodcroft B.J."/>
            <person name="Tyson G.W."/>
            <person name="Hugenholtz P."/>
            <person name="Polz M.F."/>
            <person name="Zhang T."/>
        </authorList>
    </citation>
    <scope>NUCLEOTIDE SEQUENCE</scope>
    <source>
        <strain evidence="16">HKST-UBA11</strain>
    </source>
</reference>
<evidence type="ECO:0000256" key="10">
    <source>
        <dbReference type="ARBA" id="ARBA00022989"/>
    </source>
</evidence>
<evidence type="ECO:0000259" key="15">
    <source>
        <dbReference type="PROSITE" id="PS50113"/>
    </source>
</evidence>
<evidence type="ECO:0000256" key="7">
    <source>
        <dbReference type="ARBA" id="ARBA00022741"/>
    </source>
</evidence>
<dbReference type="Gene3D" id="3.30.450.20">
    <property type="entry name" value="PAS domain"/>
    <property type="match status" value="1"/>
</dbReference>
<dbReference type="GO" id="GO:0005524">
    <property type="term" value="F:ATP binding"/>
    <property type="evidence" value="ECO:0007669"/>
    <property type="project" value="UniProtKB-KW"/>
</dbReference>
<feature type="domain" description="PAS" evidence="14">
    <location>
        <begin position="123"/>
        <end position="179"/>
    </location>
</feature>
<dbReference type="InterPro" id="IPR035965">
    <property type="entry name" value="PAS-like_dom_sf"/>
</dbReference>
<dbReference type="InterPro" id="IPR005467">
    <property type="entry name" value="His_kinase_dom"/>
</dbReference>
<proteinExistence type="predicted"/>
<sequence length="492" mass="55761">MNQKLEEQIKSHFGATDKVPETLTKFIQDIDATYEMYEDNQSSGTDIQAQNLELRQQVAEQDKISLNLKKAIAALEPNSNILNEQVNTSDEATYLTESLIKIIEAHKLSEENLRARTKELESERAKDRAVLFAIGDGLVVTNTAGQIVLVNHAFEQMIGWNQQEVLGKNMHEIIPKEDQIGQIISPEMRLHSRALRDGKKYSTPPDHTYYYTRRDGTKFPVSITVAPMQIDNQIIGAVEVFKDVTREKEIDKAKNEFVSLASHQLRTPLSSINWYTEMLLDDDLEGTEEEYKAYLTEIDVASRRMVDMINSLLNVSRLELGTFAIEPEAVNILDIVKNVVNELRPKILEKQHQIQGEFNQNIPQINSDPRLVSMVFQNLISNAIKYTPEKGTIAVSMTLTKDNNYILASVKDTGYGIPKEEQGKIFTKLFRASNIRKHDTDGNGLGLYIIKLILNNLGGQIWFESKKDEGTTFSFTLPINRQIKAKEGKSLS</sequence>
<keyword evidence="10" id="KW-1133">Transmembrane helix</keyword>
<evidence type="ECO:0000256" key="6">
    <source>
        <dbReference type="ARBA" id="ARBA00022692"/>
    </source>
</evidence>
<dbReference type="SUPFAM" id="SSF55874">
    <property type="entry name" value="ATPase domain of HSP90 chaperone/DNA topoisomerase II/histidine kinase"/>
    <property type="match status" value="1"/>
</dbReference>
<evidence type="ECO:0000256" key="4">
    <source>
        <dbReference type="ARBA" id="ARBA00022553"/>
    </source>
</evidence>
<evidence type="ECO:0000313" key="17">
    <source>
        <dbReference type="Proteomes" id="UP000754563"/>
    </source>
</evidence>
<dbReference type="PANTHER" id="PTHR42878:SF7">
    <property type="entry name" value="SENSOR HISTIDINE KINASE GLRK"/>
    <property type="match status" value="1"/>
</dbReference>
<dbReference type="AlphaFoldDB" id="A0A955RK37"/>
<keyword evidence="6" id="KW-0812">Transmembrane</keyword>
<evidence type="ECO:0000256" key="9">
    <source>
        <dbReference type="ARBA" id="ARBA00022840"/>
    </source>
</evidence>
<comment type="caution">
    <text evidence="16">The sequence shown here is derived from an EMBL/GenBank/DDBJ whole genome shotgun (WGS) entry which is preliminary data.</text>
</comment>
<name>A0A955RK37_9BACT</name>
<feature type="domain" description="PAC" evidence="15">
    <location>
        <begin position="205"/>
        <end position="256"/>
    </location>
</feature>
<evidence type="ECO:0000256" key="5">
    <source>
        <dbReference type="ARBA" id="ARBA00022679"/>
    </source>
</evidence>
<dbReference type="SUPFAM" id="SSF55785">
    <property type="entry name" value="PYP-like sensor domain (PAS domain)"/>
    <property type="match status" value="1"/>
</dbReference>
<evidence type="ECO:0000256" key="8">
    <source>
        <dbReference type="ARBA" id="ARBA00022777"/>
    </source>
</evidence>
<keyword evidence="9" id="KW-0067">ATP-binding</keyword>
<dbReference type="SMART" id="SM00388">
    <property type="entry name" value="HisKA"/>
    <property type="match status" value="1"/>
</dbReference>
<evidence type="ECO:0000256" key="1">
    <source>
        <dbReference type="ARBA" id="ARBA00000085"/>
    </source>
</evidence>
<comment type="subcellular location">
    <subcellularLocation>
        <location evidence="2">Membrane</location>
        <topology evidence="2">Multi-pass membrane protein</topology>
    </subcellularLocation>
</comment>
<accession>A0A955RK37</accession>
<dbReference type="Proteomes" id="UP000754563">
    <property type="component" value="Unassembled WGS sequence"/>
</dbReference>
<dbReference type="SMART" id="SM00387">
    <property type="entry name" value="HATPase_c"/>
    <property type="match status" value="1"/>
</dbReference>
<dbReference type="InterPro" id="IPR036097">
    <property type="entry name" value="HisK_dim/P_sf"/>
</dbReference>
<dbReference type="EC" id="2.7.13.3" evidence="3"/>
<dbReference type="InterPro" id="IPR050351">
    <property type="entry name" value="BphY/WalK/GraS-like"/>
</dbReference>
<keyword evidence="4" id="KW-0597">Phosphoprotein</keyword>
<dbReference type="GO" id="GO:0007234">
    <property type="term" value="P:osmosensory signaling via phosphorelay pathway"/>
    <property type="evidence" value="ECO:0007669"/>
    <property type="project" value="TreeGrafter"/>
</dbReference>
<keyword evidence="5" id="KW-0808">Transferase</keyword>
<dbReference type="SMART" id="SM00091">
    <property type="entry name" value="PAS"/>
    <property type="match status" value="1"/>
</dbReference>
<evidence type="ECO:0000259" key="14">
    <source>
        <dbReference type="PROSITE" id="PS50112"/>
    </source>
</evidence>
<dbReference type="SUPFAM" id="SSF47384">
    <property type="entry name" value="Homodimeric domain of signal transducing histidine kinase"/>
    <property type="match status" value="1"/>
</dbReference>
<keyword evidence="11" id="KW-0902">Two-component regulatory system</keyword>
<dbReference type="Gene3D" id="1.10.287.130">
    <property type="match status" value="1"/>
</dbReference>
<dbReference type="PRINTS" id="PR00344">
    <property type="entry name" value="BCTRLSENSOR"/>
</dbReference>
<dbReference type="GO" id="GO:0030295">
    <property type="term" value="F:protein kinase activator activity"/>
    <property type="evidence" value="ECO:0007669"/>
    <property type="project" value="TreeGrafter"/>
</dbReference>
<protein>
    <recommendedName>
        <fullName evidence="3">histidine kinase</fullName>
        <ecNumber evidence="3">2.7.13.3</ecNumber>
    </recommendedName>
</protein>
<dbReference type="InterPro" id="IPR003594">
    <property type="entry name" value="HATPase_dom"/>
</dbReference>
<dbReference type="CDD" id="cd00075">
    <property type="entry name" value="HATPase"/>
    <property type="match status" value="1"/>
</dbReference>
<gene>
    <name evidence="16" type="ORF">KC717_01875</name>
</gene>
<dbReference type="CDD" id="cd00130">
    <property type="entry name" value="PAS"/>
    <property type="match status" value="1"/>
</dbReference>
<dbReference type="GO" id="GO:0000155">
    <property type="term" value="F:phosphorelay sensor kinase activity"/>
    <property type="evidence" value="ECO:0007669"/>
    <property type="project" value="InterPro"/>
</dbReference>
<dbReference type="Gene3D" id="3.30.565.10">
    <property type="entry name" value="Histidine kinase-like ATPase, C-terminal domain"/>
    <property type="match status" value="1"/>
</dbReference>
<dbReference type="PROSITE" id="PS50113">
    <property type="entry name" value="PAC"/>
    <property type="match status" value="1"/>
</dbReference>
<dbReference type="Pfam" id="PF00512">
    <property type="entry name" value="HisKA"/>
    <property type="match status" value="1"/>
</dbReference>
<dbReference type="CDD" id="cd00082">
    <property type="entry name" value="HisKA"/>
    <property type="match status" value="1"/>
</dbReference>
<dbReference type="InterPro" id="IPR004358">
    <property type="entry name" value="Sig_transdc_His_kin-like_C"/>
</dbReference>
<dbReference type="InterPro" id="IPR003661">
    <property type="entry name" value="HisK_dim/P_dom"/>
</dbReference>
<dbReference type="Pfam" id="PF02518">
    <property type="entry name" value="HATPase_c"/>
    <property type="match status" value="1"/>
</dbReference>
<comment type="catalytic activity">
    <reaction evidence="1">
        <text>ATP + protein L-histidine = ADP + protein N-phospho-L-histidine.</text>
        <dbReference type="EC" id="2.7.13.3"/>
    </reaction>
</comment>
<dbReference type="PANTHER" id="PTHR42878">
    <property type="entry name" value="TWO-COMPONENT HISTIDINE KINASE"/>
    <property type="match status" value="1"/>
</dbReference>
<evidence type="ECO:0000259" key="13">
    <source>
        <dbReference type="PROSITE" id="PS50109"/>
    </source>
</evidence>
<dbReference type="EMBL" id="JAGQLH010000016">
    <property type="protein sequence ID" value="MCA9385376.1"/>
    <property type="molecule type" value="Genomic_DNA"/>
</dbReference>
<keyword evidence="12" id="KW-0472">Membrane</keyword>
<dbReference type="InterPro" id="IPR036890">
    <property type="entry name" value="HATPase_C_sf"/>
</dbReference>
<reference evidence="16" key="1">
    <citation type="submission" date="2020-04" db="EMBL/GenBank/DDBJ databases">
        <authorList>
            <person name="Zhang T."/>
        </authorList>
    </citation>
    <scope>NUCLEOTIDE SEQUENCE</scope>
    <source>
        <strain evidence="16">HKST-UBA11</strain>
    </source>
</reference>
<dbReference type="FunFam" id="1.10.287.130:FF:000001">
    <property type="entry name" value="Two-component sensor histidine kinase"/>
    <property type="match status" value="1"/>
</dbReference>
<dbReference type="InterPro" id="IPR000014">
    <property type="entry name" value="PAS"/>
</dbReference>
<feature type="domain" description="Histidine kinase" evidence="13">
    <location>
        <begin position="260"/>
        <end position="481"/>
    </location>
</feature>
<dbReference type="PROSITE" id="PS50109">
    <property type="entry name" value="HIS_KIN"/>
    <property type="match status" value="1"/>
</dbReference>
<evidence type="ECO:0000313" key="16">
    <source>
        <dbReference type="EMBL" id="MCA9385376.1"/>
    </source>
</evidence>
<dbReference type="FunFam" id="3.30.565.10:FF:000006">
    <property type="entry name" value="Sensor histidine kinase WalK"/>
    <property type="match status" value="1"/>
</dbReference>
<keyword evidence="8" id="KW-0418">Kinase</keyword>